<dbReference type="Proteomes" id="UP000052978">
    <property type="component" value="Unassembled WGS sequence"/>
</dbReference>
<reference evidence="1 2" key="1">
    <citation type="journal article" date="2013" name="Nat. Commun.">
        <title>Genome analysis reveals insights into physiology and longevity of the Brandt's bat Myotis brandtii.</title>
        <authorList>
            <person name="Seim I."/>
            <person name="Fang X."/>
            <person name="Xiong Z."/>
            <person name="Lobanov A.V."/>
            <person name="Huang Z."/>
            <person name="Ma S."/>
            <person name="Feng Y."/>
            <person name="Turanov A.A."/>
            <person name="Zhu Y."/>
            <person name="Lenz T.L."/>
            <person name="Gerashchenko M.V."/>
            <person name="Fan D."/>
            <person name="Hee Yim S."/>
            <person name="Yao X."/>
            <person name="Jordan D."/>
            <person name="Xiong Y."/>
            <person name="Ma Y."/>
            <person name="Lyapunov A.N."/>
            <person name="Chen G."/>
            <person name="Kulakova O.I."/>
            <person name="Sun Y."/>
            <person name="Lee S.G."/>
            <person name="Bronson R.T."/>
            <person name="Moskalev A.A."/>
            <person name="Sunyaev S.R."/>
            <person name="Zhang G."/>
            <person name="Krogh A."/>
            <person name="Wang J."/>
            <person name="Gladyshev V.N."/>
        </authorList>
    </citation>
    <scope>NUCLEOTIDE SEQUENCE [LARGE SCALE GENOMIC DNA]</scope>
</reference>
<keyword evidence="2" id="KW-1185">Reference proteome</keyword>
<proteinExistence type="predicted"/>
<protein>
    <submittedName>
        <fullName evidence="1">Uncharacterized protein</fullName>
    </submittedName>
</protein>
<accession>S7PLI7</accession>
<evidence type="ECO:0000313" key="2">
    <source>
        <dbReference type="Proteomes" id="UP000052978"/>
    </source>
</evidence>
<dbReference type="EMBL" id="KE163382">
    <property type="protein sequence ID" value="EPQ11758.1"/>
    <property type="molecule type" value="Genomic_DNA"/>
</dbReference>
<dbReference type="AlphaFoldDB" id="S7PLI7"/>
<name>S7PLI7_MYOBR</name>
<sequence length="97" mass="9960">MDQGPGREVGENSAASGHASLIRAPCLSEADWSASLEPLYPFASHLAHVLAADGPSSSHPPASLNDVALLWTDFGDPALEGRPFSGSHPALVSTSPT</sequence>
<gene>
    <name evidence="1" type="ORF">D623_10033209</name>
</gene>
<evidence type="ECO:0000313" key="1">
    <source>
        <dbReference type="EMBL" id="EPQ11758.1"/>
    </source>
</evidence>
<organism evidence="1 2">
    <name type="scientific">Myotis brandtii</name>
    <name type="common">Brandt's bat</name>
    <dbReference type="NCBI Taxonomy" id="109478"/>
    <lineage>
        <taxon>Eukaryota</taxon>
        <taxon>Metazoa</taxon>
        <taxon>Chordata</taxon>
        <taxon>Craniata</taxon>
        <taxon>Vertebrata</taxon>
        <taxon>Euteleostomi</taxon>
        <taxon>Mammalia</taxon>
        <taxon>Eutheria</taxon>
        <taxon>Laurasiatheria</taxon>
        <taxon>Chiroptera</taxon>
        <taxon>Yangochiroptera</taxon>
        <taxon>Vespertilionidae</taxon>
        <taxon>Myotis</taxon>
    </lineage>
</organism>